<accession>A0A1N7PT31</accession>
<organism evidence="1 2">
    <name type="scientific">Chryseobacterium ureilyticum</name>
    <dbReference type="NCBI Taxonomy" id="373668"/>
    <lineage>
        <taxon>Bacteria</taxon>
        <taxon>Pseudomonadati</taxon>
        <taxon>Bacteroidota</taxon>
        <taxon>Flavobacteriia</taxon>
        <taxon>Flavobacteriales</taxon>
        <taxon>Weeksellaceae</taxon>
        <taxon>Chryseobacterium group</taxon>
        <taxon>Chryseobacterium</taxon>
    </lineage>
</organism>
<name>A0A1N7PT31_9FLAO</name>
<evidence type="ECO:0000313" key="1">
    <source>
        <dbReference type="EMBL" id="SIT13705.1"/>
    </source>
</evidence>
<evidence type="ECO:0000313" key="2">
    <source>
        <dbReference type="Proteomes" id="UP000186744"/>
    </source>
</evidence>
<dbReference type="Proteomes" id="UP000186744">
    <property type="component" value="Unassembled WGS sequence"/>
</dbReference>
<sequence>MSKVSRRIKKFEKLSVESIKNALRLHKDSILLFENKSYPSAYQLSVLSLEEIAKSGWIDHYVDVSTTNNGLPEPDGEDEQNWIKLLYIHTSKHFAFINQNFHSLDKEFYDFASTSNLEFKKQKSIYVGLERERRKINTKSKILIPTKQIKQKDASEIIALNNQCLLNQCLNNINNEHYYGPYEKYTILNTDLLNELKKKWKIKSKLLKGK</sequence>
<dbReference type="RefSeq" id="WP_076553043.1">
    <property type="nucleotide sequence ID" value="NZ_FTOL01000006.1"/>
</dbReference>
<reference evidence="2" key="1">
    <citation type="submission" date="2017-01" db="EMBL/GenBank/DDBJ databases">
        <authorList>
            <person name="Varghese N."/>
            <person name="Submissions S."/>
        </authorList>
    </citation>
    <scope>NUCLEOTIDE SEQUENCE [LARGE SCALE GENOMIC DNA]</scope>
    <source>
        <strain evidence="2">DSM 18017</strain>
    </source>
</reference>
<dbReference type="InterPro" id="IPR030987">
    <property type="entry name" value="AbiV"/>
</dbReference>
<proteinExistence type="predicted"/>
<dbReference type="AlphaFoldDB" id="A0A1N7PT31"/>
<keyword evidence="2" id="KW-1185">Reference proteome</keyword>
<dbReference type="NCBIfam" id="TIGR04498">
    <property type="entry name" value="AbiV_defense"/>
    <property type="match status" value="1"/>
</dbReference>
<dbReference type="EMBL" id="FTOL01000006">
    <property type="protein sequence ID" value="SIT13705.1"/>
    <property type="molecule type" value="Genomic_DNA"/>
</dbReference>
<protein>
    <submittedName>
        <fullName evidence="1">Abortive infection protein, AbiV family</fullName>
    </submittedName>
</protein>
<gene>
    <name evidence="1" type="ORF">SAMN05421786_106161</name>
</gene>
<dbReference type="OrthoDB" id="6264402at2"/>
<dbReference type="Pfam" id="PF18728">
    <property type="entry name" value="HEPN_AbiV"/>
    <property type="match status" value="1"/>
</dbReference>